<proteinExistence type="predicted"/>
<sequence>MLTYIELHKQRLEGTALWIAGSVCWFLIGPQRLKASNLNVPFLNALFPLVE</sequence>
<dbReference type="WBParaSite" id="MCU_002613-RA">
    <property type="protein sequence ID" value="MCU_002613-RA"/>
    <property type="gene ID" value="MCU_002613"/>
</dbReference>
<protein>
    <submittedName>
        <fullName evidence="1">Type IV pilin biogenesis protein</fullName>
    </submittedName>
</protein>
<name>A0A5K3ETM2_MESCO</name>
<reference evidence="1" key="1">
    <citation type="submission" date="2019-11" db="UniProtKB">
        <authorList>
            <consortium name="WormBaseParasite"/>
        </authorList>
    </citation>
    <scope>IDENTIFICATION</scope>
</reference>
<dbReference type="AlphaFoldDB" id="A0A5K3ETM2"/>
<organism evidence="1">
    <name type="scientific">Mesocestoides corti</name>
    <name type="common">Flatworm</name>
    <dbReference type="NCBI Taxonomy" id="53468"/>
    <lineage>
        <taxon>Eukaryota</taxon>
        <taxon>Metazoa</taxon>
        <taxon>Spiralia</taxon>
        <taxon>Lophotrochozoa</taxon>
        <taxon>Platyhelminthes</taxon>
        <taxon>Cestoda</taxon>
        <taxon>Eucestoda</taxon>
        <taxon>Cyclophyllidea</taxon>
        <taxon>Mesocestoididae</taxon>
        <taxon>Mesocestoides</taxon>
    </lineage>
</organism>
<evidence type="ECO:0000313" key="1">
    <source>
        <dbReference type="WBParaSite" id="MCU_002613-RA"/>
    </source>
</evidence>
<accession>A0A5K3ETM2</accession>